<dbReference type="InterPro" id="IPR035925">
    <property type="entry name" value="BSD_dom_sf"/>
</dbReference>
<dbReference type="PANTHER" id="PTHR23354:SF122">
    <property type="entry name" value="GTPASE-ACTIVATING PROTEIN SKYWALKER"/>
    <property type="match status" value="1"/>
</dbReference>
<sequence length="695" mass="79354">MDVKQYFDCKSNSKFILDFDSLNPVLHDFSKECILSIPYPTKKEIQAFTPLTHNQLMHIAVVLVTHQNVHNVFSSFVPNDIPENIFWCKYFRFLYTKCGKEKQYQKKIRARDRKRNDQLVHVLSLWKSLINNIKSEISHTVNPREGLLILSGTKECLQCHPKLVSDVIKVVFPFASSKSTLFKRTSFMLTSPVQLRIGSLNEDKVTTENRDELKSQNDRNVINIFINDVPEDHLRTSIDSKTRTSLDLMAFERKTSSSFGSHVIESLSERPRMSVTELQRNSITSSDSDIPAHRFTVSVFNILFGKLKSHKLQFVGPLLNLLVKHYSGLEAYVITHCFVCNCLYRGLYPYTIVQFDYFFIAFDELVRERFPDYVDSLTVSLVSIYENLFTNLLIPLLDSIDKFIALTILEHLLLYGYPFALKIVLILIEQSATPPKRSEEVIPTFSKVLEYDAPGVIAQTLDLPFPDYANYHFLLPIKESVHSTNTPYTPENKNLHFIQERMTNLTLPSDMIPVNSYVDFVSMLPDRFAIMDFTCLFSTKTDGFSLSNLYSLCAARSPLIILVRDDTGALFGGYVSDPIKIHRHYYGTGESFLFTIEPYTKKYSSTSANNYFIMTNLDKFIMGGGDGFPGLGFNRSLEGQTYTCPTFKNEPLTVNENFKTIRLEIWTCASVALISNFSESESASSSRQSIDGGNL</sequence>
<dbReference type="PROSITE" id="PS51886">
    <property type="entry name" value="TLDC"/>
    <property type="match status" value="1"/>
</dbReference>
<dbReference type="Proteomes" id="UP000078387">
    <property type="component" value="Unassembled WGS sequence"/>
</dbReference>
<evidence type="ECO:0000313" key="4">
    <source>
        <dbReference type="Proteomes" id="UP000078387"/>
    </source>
</evidence>
<dbReference type="PANTHER" id="PTHR23354">
    <property type="entry name" value="NUCLEOLAR PROTEIN 7/ESTROGEN RECEPTOR COACTIVATOR-RELATED"/>
    <property type="match status" value="1"/>
</dbReference>
<reference evidence="3 4" key="1">
    <citation type="submission" date="2016-05" db="EMBL/GenBank/DDBJ databases">
        <title>First whole genome sequencing of Entamoeba histolytica HM1:IMSS-clone-6.</title>
        <authorList>
            <person name="Mukherjee Avik.K."/>
            <person name="Izumyama S."/>
            <person name="Nakada-Tsukui K."/>
            <person name="Nozaki T."/>
        </authorList>
    </citation>
    <scope>NUCLEOTIDE SEQUENCE [LARGE SCALE GENOMIC DNA]</scope>
    <source>
        <strain evidence="3 4">HM1:IMSS clone 6</strain>
    </source>
</reference>
<dbReference type="InterPro" id="IPR005607">
    <property type="entry name" value="BSD_dom"/>
</dbReference>
<dbReference type="VEuPathDB" id="AmoebaDB:KM1_069330"/>
<dbReference type="SUPFAM" id="SSF140383">
    <property type="entry name" value="BSD domain-like"/>
    <property type="match status" value="1"/>
</dbReference>
<feature type="domain" description="BSD" evidence="1">
    <location>
        <begin position="58"/>
        <end position="98"/>
    </location>
</feature>
<organism evidence="3 4">
    <name type="scientific">Entamoeba histolytica</name>
    <dbReference type="NCBI Taxonomy" id="5759"/>
    <lineage>
        <taxon>Eukaryota</taxon>
        <taxon>Amoebozoa</taxon>
        <taxon>Evosea</taxon>
        <taxon>Archamoebae</taxon>
        <taxon>Mastigamoebida</taxon>
        <taxon>Entamoebidae</taxon>
        <taxon>Entamoeba</taxon>
    </lineage>
</organism>
<comment type="caution">
    <text evidence="3">The sequence shown here is derived from an EMBL/GenBank/DDBJ whole genome shotgun (WGS) entry which is preliminary data.</text>
</comment>
<dbReference type="AlphaFoldDB" id="A0A5K1UVU4"/>
<evidence type="ECO:0000259" key="1">
    <source>
        <dbReference type="PROSITE" id="PS50858"/>
    </source>
</evidence>
<dbReference type="EMBL" id="BDEQ01000001">
    <property type="protein sequence ID" value="GAT94788.1"/>
    <property type="molecule type" value="Genomic_DNA"/>
</dbReference>
<evidence type="ECO:0000259" key="2">
    <source>
        <dbReference type="PROSITE" id="PS51886"/>
    </source>
</evidence>
<dbReference type="SMART" id="SM00584">
    <property type="entry name" value="TLDc"/>
    <property type="match status" value="1"/>
</dbReference>
<dbReference type="Pfam" id="PF07534">
    <property type="entry name" value="TLD"/>
    <property type="match status" value="1"/>
</dbReference>
<feature type="domain" description="TLDc" evidence="2">
    <location>
        <begin position="510"/>
        <end position="669"/>
    </location>
</feature>
<dbReference type="PROSITE" id="PS50858">
    <property type="entry name" value="BSD"/>
    <property type="match status" value="1"/>
</dbReference>
<evidence type="ECO:0000313" key="3">
    <source>
        <dbReference type="EMBL" id="GAT94788.1"/>
    </source>
</evidence>
<accession>A0A5K1UVU4</accession>
<protein>
    <submittedName>
        <fullName evidence="3">Tld domain containing protein</fullName>
    </submittedName>
</protein>
<dbReference type="OMA" id="MFKRTSF"/>
<dbReference type="VEuPathDB" id="AmoebaDB:EHI8A_037790"/>
<proteinExistence type="predicted"/>
<dbReference type="VEuPathDB" id="AmoebaDB:EHI5A_055990"/>
<gene>
    <name evidence="3" type="ORF">CL6EHI_100260</name>
</gene>
<dbReference type="VEuPathDB" id="AmoebaDB:EHI7A_038930"/>
<dbReference type="InterPro" id="IPR006571">
    <property type="entry name" value="TLDc_dom"/>
</dbReference>
<dbReference type="VEuPathDB" id="AmoebaDB:EHI_100260"/>
<name>A0A5K1UVU4_ENTHI</name>